<gene>
    <name evidence="8" type="ORF">J07HQW2_01877</name>
</gene>
<keyword evidence="4" id="KW-0547">Nucleotide-binding</keyword>
<dbReference type="NCBIfam" id="NF010566">
    <property type="entry name" value="PRK13959.1-4"/>
    <property type="match status" value="1"/>
</dbReference>
<sequence>MASVKEFRVETEPTATEYGHGRFMFTDHYSVFDWGEMPDQIPHKGTSLCTMGAYNFELLEQNDISTHYLGVGRSSEAETTVDNQSSNDSDHITAVYALDECTTAPTEMVINLTQVPTLPYTDGVYDYESYHDNGGRNYLIPLEIVFRNTVPTGSSLRRRKSPREYGIDADAWPSDHVELSEPIIEFSTKYEEQDRYLDRAEAEQIAGVASLDKLEELALGVNRVITHQAEKHGFIHEDGKIECLYHDGKIIVADVAGTFDENRFEYNNQEVSKEVIRQRYKEVDAEWVSAVKDAKQQAEINNVAEWRDRCDRSPTSLAQPAIDAVADLYTAGANRYIDTQWFDAPSMDVAVENIQEL</sequence>
<evidence type="ECO:0000259" key="7">
    <source>
        <dbReference type="Pfam" id="PF01259"/>
    </source>
</evidence>
<dbReference type="PANTHER" id="PTHR43700">
    <property type="entry name" value="PHOSPHORIBOSYLAMINOIMIDAZOLE-SUCCINOCARBOXAMIDE SYNTHASE"/>
    <property type="match status" value="1"/>
</dbReference>
<evidence type="ECO:0000256" key="2">
    <source>
        <dbReference type="ARBA" id="ARBA00012217"/>
    </source>
</evidence>
<feature type="domain" description="SAICAR synthetase/ADE2 N-terminal" evidence="7">
    <location>
        <begin position="22"/>
        <end position="291"/>
    </location>
</feature>
<keyword evidence="3" id="KW-0436">Ligase</keyword>
<evidence type="ECO:0000313" key="9">
    <source>
        <dbReference type="Proteomes" id="UP000030710"/>
    </source>
</evidence>
<dbReference type="EC" id="6.3.2.6" evidence="2"/>
<dbReference type="PANTHER" id="PTHR43700:SF1">
    <property type="entry name" value="PHOSPHORIBOSYLAMINOIMIDAZOLE-SUCCINOCARBOXAMIDE SYNTHASE"/>
    <property type="match status" value="1"/>
</dbReference>
<dbReference type="GO" id="GO:0005737">
    <property type="term" value="C:cytoplasm"/>
    <property type="evidence" value="ECO:0007669"/>
    <property type="project" value="TreeGrafter"/>
</dbReference>
<proteinExistence type="predicted"/>
<organism evidence="8 9">
    <name type="scientific">Haloquadratum walsbyi J07HQW2</name>
    <dbReference type="NCBI Taxonomy" id="1238425"/>
    <lineage>
        <taxon>Archaea</taxon>
        <taxon>Methanobacteriati</taxon>
        <taxon>Methanobacteriota</taxon>
        <taxon>Stenosarchaea group</taxon>
        <taxon>Halobacteria</taxon>
        <taxon>Halobacteriales</taxon>
        <taxon>Haloferacaceae</taxon>
        <taxon>Haloquadratum</taxon>
    </lineage>
</organism>
<dbReference type="Gene3D" id="3.30.200.20">
    <property type="entry name" value="Phosphorylase Kinase, domain 1"/>
    <property type="match status" value="1"/>
</dbReference>
<dbReference type="SUPFAM" id="SSF56104">
    <property type="entry name" value="SAICAR synthase-like"/>
    <property type="match status" value="1"/>
</dbReference>
<dbReference type="HOGENOM" id="CLU_045637_1_0_2"/>
<keyword evidence="6" id="KW-0067">ATP-binding</keyword>
<dbReference type="STRING" id="1238425.J07HQW2_01877"/>
<evidence type="ECO:0000256" key="3">
    <source>
        <dbReference type="ARBA" id="ARBA00022598"/>
    </source>
</evidence>
<dbReference type="eggNOG" id="arCOG04421">
    <property type="taxonomic scope" value="Archaea"/>
</dbReference>
<protein>
    <recommendedName>
        <fullName evidence="2">phosphoribosylaminoimidazolesuccinocarboxamide synthase</fullName>
        <ecNumber evidence="2">6.3.2.6</ecNumber>
    </recommendedName>
</protein>
<dbReference type="RefSeq" id="WP_021054897.1">
    <property type="nucleotide sequence ID" value="NZ_KE356561.1"/>
</dbReference>
<keyword evidence="5" id="KW-0658">Purine biosynthesis</keyword>
<evidence type="ECO:0000256" key="1">
    <source>
        <dbReference type="ARBA" id="ARBA00004672"/>
    </source>
</evidence>
<evidence type="ECO:0000256" key="6">
    <source>
        <dbReference type="ARBA" id="ARBA00022840"/>
    </source>
</evidence>
<reference evidence="8 9" key="1">
    <citation type="journal article" date="2013" name="PLoS ONE">
        <title>Assembly-driven community genomics of a hypersaline microbial ecosystem.</title>
        <authorList>
            <person name="Podell S."/>
            <person name="Ugalde J.A."/>
            <person name="Narasingarao P."/>
            <person name="Banfield J.F."/>
            <person name="Heidelberg K.B."/>
            <person name="Allen E.E."/>
        </authorList>
    </citation>
    <scope>NUCLEOTIDE SEQUENCE [LARGE SCALE GENOMIC DNA]</scope>
    <source>
        <strain evidence="9">J07HQW2</strain>
    </source>
</reference>
<evidence type="ECO:0000256" key="5">
    <source>
        <dbReference type="ARBA" id="ARBA00022755"/>
    </source>
</evidence>
<dbReference type="Pfam" id="PF01259">
    <property type="entry name" value="SAICAR_synt"/>
    <property type="match status" value="1"/>
</dbReference>
<evidence type="ECO:0000256" key="4">
    <source>
        <dbReference type="ARBA" id="ARBA00022741"/>
    </source>
</evidence>
<dbReference type="GO" id="GO:0006189">
    <property type="term" value="P:'de novo' IMP biosynthetic process"/>
    <property type="evidence" value="ECO:0007669"/>
    <property type="project" value="UniProtKB-UniPathway"/>
</dbReference>
<dbReference type="Proteomes" id="UP000030710">
    <property type="component" value="Unassembled WGS sequence"/>
</dbReference>
<dbReference type="InterPro" id="IPR028923">
    <property type="entry name" value="SAICAR_synt/ADE2_N"/>
</dbReference>
<comment type="pathway">
    <text evidence="1">Purine metabolism; IMP biosynthesis via de novo pathway; 5-amino-1-(5-phospho-D-ribosyl)imidazole-4-carboxamide from 5-amino-1-(5-phospho-D-ribosyl)imidazole-4-carboxylate: step 1/2.</text>
</comment>
<dbReference type="Gene3D" id="3.30.470.20">
    <property type="entry name" value="ATP-grasp fold, B domain"/>
    <property type="match status" value="1"/>
</dbReference>
<dbReference type="GO" id="GO:0004639">
    <property type="term" value="F:phosphoribosylaminoimidazolesuccinocarboxamide synthase activity"/>
    <property type="evidence" value="ECO:0007669"/>
    <property type="project" value="UniProtKB-EC"/>
</dbReference>
<accession>U1NEI9</accession>
<dbReference type="AlphaFoldDB" id="U1NEI9"/>
<name>U1NEI9_9EURY</name>
<dbReference type="EMBL" id="KE356561">
    <property type="protein sequence ID" value="ERG95420.1"/>
    <property type="molecule type" value="Genomic_DNA"/>
</dbReference>
<dbReference type="GO" id="GO:0005524">
    <property type="term" value="F:ATP binding"/>
    <property type="evidence" value="ECO:0007669"/>
    <property type="project" value="UniProtKB-KW"/>
</dbReference>
<evidence type="ECO:0000313" key="8">
    <source>
        <dbReference type="EMBL" id="ERG95420.1"/>
    </source>
</evidence>
<dbReference type="UniPathway" id="UPA00074">
    <property type="reaction ID" value="UER00131"/>
</dbReference>